<organism evidence="3 4">
    <name type="scientific">Pedobacter duraquae</name>
    <dbReference type="NCBI Taxonomy" id="425511"/>
    <lineage>
        <taxon>Bacteria</taxon>
        <taxon>Pseudomonadati</taxon>
        <taxon>Bacteroidota</taxon>
        <taxon>Sphingobacteriia</taxon>
        <taxon>Sphingobacteriales</taxon>
        <taxon>Sphingobacteriaceae</taxon>
        <taxon>Pedobacter</taxon>
    </lineage>
</organism>
<dbReference type="FunFam" id="2.170.130.10:FF:000003">
    <property type="entry name" value="SusC/RagA family TonB-linked outer membrane protein"/>
    <property type="match status" value="1"/>
</dbReference>
<dbReference type="InterPro" id="IPR039426">
    <property type="entry name" value="TonB-dep_rcpt-like"/>
</dbReference>
<dbReference type="Gene3D" id="2.170.130.10">
    <property type="entry name" value="TonB-dependent receptor, plug domain"/>
    <property type="match status" value="1"/>
</dbReference>
<dbReference type="SUPFAM" id="SSF56935">
    <property type="entry name" value="Porins"/>
    <property type="match status" value="1"/>
</dbReference>
<dbReference type="SUPFAM" id="SSF49464">
    <property type="entry name" value="Carboxypeptidase regulatory domain-like"/>
    <property type="match status" value="1"/>
</dbReference>
<dbReference type="NCBIfam" id="TIGR04057">
    <property type="entry name" value="SusC_RagA_signa"/>
    <property type="match status" value="1"/>
</dbReference>
<proteinExistence type="inferred from homology"/>
<protein>
    <submittedName>
        <fullName evidence="3">TonB-linked SusC/RagA family outer membrane protein</fullName>
    </submittedName>
</protein>
<dbReference type="RefSeq" id="WP_133552072.1">
    <property type="nucleotide sequence ID" value="NZ_SNWM01000001.1"/>
</dbReference>
<dbReference type="InterPro" id="IPR023997">
    <property type="entry name" value="TonB-dep_OMP_SusC/RagA_CS"/>
</dbReference>
<dbReference type="Gene3D" id="2.60.40.1120">
    <property type="entry name" value="Carboxypeptidase-like, regulatory domain"/>
    <property type="match status" value="1"/>
</dbReference>
<evidence type="ECO:0000256" key="1">
    <source>
        <dbReference type="PROSITE-ProRule" id="PRU01360"/>
    </source>
</evidence>
<sequence>MKSFLHTITVCVIFLLILPFKGQAQQKTVRGTVSDASGLPIPGVSVMIKGSQQGTSTDNEGKFTLNVPSEASILQFRAIGFNTIERPANSGTINVRLAENAAALQEVVVQAFGTTQKKATVTGSVATIKGADLVSTSVSNVTNMLIGNAPGVSGLQTSGEPGRNGATIYIRGVSTFAGSRDPLVVIDGIEQASERPYDQLNSMDANEIENISILKDASSTAVYGIRGANGVIIVTTKRGKEGRPALSVSTNFGLTNATNLMHNVNSYDYAVMRNESIAVEKSTFGTSSFDGYVFTPNDLYKLKNNRDFTPAEIAAYPGLTADQRAQLANSPALYYGSRDLFAEQFGNTGAQQQFNLTVSGGSPKIRYFTSLGYFNQGSILNNTSYYGANTGSTFDRYNFRSNFDIDVAKNLLVSINLSGQFGTTSGPGYNNGANSPYDLSARYKSIMQYIFDSNPLTAPGLIDNHLINQYAALPGTDLASLLAKLGSQKGNQNAIRNLLTSGRESLYNTLLSNSITVKHTMNYITKGLSARATANYDDNYVKSVAYQLAVPEYTVRRNITNPNNIDFFGGAIGTNTFTSNAGHNSTWRKTNFQAGLDYASRFGDHSVTGLLLGTAQKYSLPSNDTFYTPSGVLGLVAKATYNYKEKYLAEFSAGYNGTEQFVEGKRFGFFPAYSAGWVVTNESFFPKNDYVTFLKLRGSFGEVGNDQVGDPRRRYLYLPSTYSLNQAGYYWGTSNGSVVNPYFSGTYEGNIGNPEVTWERAKKTNIGLEAKFFANRLSFTADVYEDKRDNILTNLSDIIPYTYGVASNSVPPANVGKVTNKGYELVLGWSDKAGEVGYFATANLNYSRNKIIYRAEAPKAYPWMNATGYSIGQKFGLLSDGFFNNQQELANRPYNKYNANQAALGDVRYKDVNGDGFIDEKDVVPVGYSNLPQYNFSLKTGLTYKGFDLSVLLTGTAKGSFSLNNYAFNTPFSQTAGNVMQYMFDGRWTADKVARGEKILYPRATMNGGTGSTTNFIASDLWTISSDFMRLKNVELGYTLPKIGFLTKAKISAIRVYANGNNLLTWNSKAMDLGLDPEATDGGGYGVYPLTRVFVFGANIRF</sequence>
<comment type="caution">
    <text evidence="3">The sequence shown here is derived from an EMBL/GenBank/DDBJ whole genome shotgun (WGS) entry which is preliminary data.</text>
</comment>
<dbReference type="PROSITE" id="PS52016">
    <property type="entry name" value="TONB_DEPENDENT_REC_3"/>
    <property type="match status" value="1"/>
</dbReference>
<dbReference type="Pfam" id="PF07715">
    <property type="entry name" value="Plug"/>
    <property type="match status" value="1"/>
</dbReference>
<dbReference type="OrthoDB" id="9768177at2"/>
<keyword evidence="1" id="KW-0812">Transmembrane</keyword>
<name>A0A4R6IQE0_9SPHI</name>
<comment type="similarity">
    <text evidence="1">Belongs to the TonB-dependent receptor family.</text>
</comment>
<dbReference type="InterPro" id="IPR037066">
    <property type="entry name" value="Plug_dom_sf"/>
</dbReference>
<dbReference type="GO" id="GO:0009279">
    <property type="term" value="C:cell outer membrane"/>
    <property type="evidence" value="ECO:0007669"/>
    <property type="project" value="UniProtKB-SubCell"/>
</dbReference>
<feature type="domain" description="TonB-dependent receptor plug" evidence="2">
    <location>
        <begin position="118"/>
        <end position="231"/>
    </location>
</feature>
<evidence type="ECO:0000259" key="2">
    <source>
        <dbReference type="Pfam" id="PF07715"/>
    </source>
</evidence>
<reference evidence="3 4" key="1">
    <citation type="submission" date="2019-03" db="EMBL/GenBank/DDBJ databases">
        <title>Genomic Encyclopedia of Archaeal and Bacterial Type Strains, Phase II (KMG-II): from individual species to whole genera.</title>
        <authorList>
            <person name="Goeker M."/>
        </authorList>
    </citation>
    <scope>NUCLEOTIDE SEQUENCE [LARGE SCALE GENOMIC DNA]</scope>
    <source>
        <strain evidence="3 4">DSM 19034</strain>
    </source>
</reference>
<evidence type="ECO:0000313" key="4">
    <source>
        <dbReference type="Proteomes" id="UP000295499"/>
    </source>
</evidence>
<gene>
    <name evidence="3" type="ORF">CLV32_0535</name>
</gene>
<dbReference type="InterPro" id="IPR018247">
    <property type="entry name" value="EF_Hand_1_Ca_BS"/>
</dbReference>
<keyword evidence="1" id="KW-0998">Cell outer membrane</keyword>
<accession>A0A4R6IQE0</accession>
<dbReference type="InterPro" id="IPR008969">
    <property type="entry name" value="CarboxyPept-like_regulatory"/>
</dbReference>
<dbReference type="PROSITE" id="PS00018">
    <property type="entry name" value="EF_HAND_1"/>
    <property type="match status" value="1"/>
</dbReference>
<keyword evidence="1" id="KW-0472">Membrane</keyword>
<dbReference type="NCBIfam" id="TIGR04056">
    <property type="entry name" value="OMP_RagA_SusC"/>
    <property type="match status" value="1"/>
</dbReference>
<dbReference type="Proteomes" id="UP000295499">
    <property type="component" value="Unassembled WGS sequence"/>
</dbReference>
<keyword evidence="4" id="KW-1185">Reference proteome</keyword>
<dbReference type="EMBL" id="SNWM01000001">
    <property type="protein sequence ID" value="TDO24246.1"/>
    <property type="molecule type" value="Genomic_DNA"/>
</dbReference>
<dbReference type="Pfam" id="PF13715">
    <property type="entry name" value="CarbopepD_reg_2"/>
    <property type="match status" value="1"/>
</dbReference>
<comment type="subcellular location">
    <subcellularLocation>
        <location evidence="1">Cell outer membrane</location>
        <topology evidence="1">Multi-pass membrane protein</topology>
    </subcellularLocation>
</comment>
<dbReference type="InterPro" id="IPR023996">
    <property type="entry name" value="TonB-dep_OMP_SusC/RagA"/>
</dbReference>
<evidence type="ECO:0000313" key="3">
    <source>
        <dbReference type="EMBL" id="TDO24246.1"/>
    </source>
</evidence>
<keyword evidence="1" id="KW-0813">Transport</keyword>
<dbReference type="AlphaFoldDB" id="A0A4R6IQE0"/>
<keyword evidence="1" id="KW-1134">Transmembrane beta strand</keyword>
<dbReference type="InterPro" id="IPR012910">
    <property type="entry name" value="Plug_dom"/>
</dbReference>